<accession>F2TGP6</accession>
<feature type="compositionally biased region" description="Low complexity" evidence="1">
    <location>
        <begin position="525"/>
        <end position="537"/>
    </location>
</feature>
<feature type="transmembrane region" description="Helical" evidence="2">
    <location>
        <begin position="329"/>
        <end position="353"/>
    </location>
</feature>
<feature type="compositionally biased region" description="Gly residues" evidence="1">
    <location>
        <begin position="456"/>
        <end position="468"/>
    </location>
</feature>
<feature type="transmembrane region" description="Helical" evidence="2">
    <location>
        <begin position="105"/>
        <end position="124"/>
    </location>
</feature>
<evidence type="ECO:0000256" key="1">
    <source>
        <dbReference type="SAM" id="MobiDB-lite"/>
    </source>
</evidence>
<evidence type="ECO:0000256" key="2">
    <source>
        <dbReference type="SAM" id="Phobius"/>
    </source>
</evidence>
<protein>
    <submittedName>
        <fullName evidence="3">Uncharacterized protein</fullName>
    </submittedName>
</protein>
<keyword evidence="2" id="KW-1133">Transmembrane helix</keyword>
<dbReference type="OrthoDB" id="5338512at2759"/>
<feature type="compositionally biased region" description="Low complexity" evidence="1">
    <location>
        <begin position="257"/>
        <end position="288"/>
    </location>
</feature>
<sequence>MNALSRRLSDTAPKLPDSACDYQYPTTSNHIQPEPTRAASLVSHPTFLQLQNQYGTAERVFLCPGGAWSGLYGFNLQLGLAVGWFSVEDNNPARYLRMSVLHHRIILVSTSLSLLALALAIPFTPSAALDIVRRGSGSCPLENFTTCADPKAPPNFCCPPATKCITLNYGDSMVCCPAGANCLQWTLGSCDPGKYDPEHEPMSIYKSKRPDIALQRCGDKCCPPGTGCKESKNGVLYCQVSFPDAAFPPFPDDKGRSSSTPQLPTSLLPSQTGVQTETGPTSPPTSTGRQGPDIIPISTLGQQPITTSTATHNIKHTDPPPEESKFPPIAIIVGLIPGLVAGIILALAVFYLYKRHQERRFVPSPMSKFSHFREKSCEKGVVSISDPIPSAAQDSVRTDFLRRQASLVKEDDNSTKSKFRRTSARVKSFFGPRPTADDIATMPMSTTMSNRDAGPNGVGGRRSGGGAGREPSTESIKVFSPAHLRPAQLGELYQSVGNGRPQTTFSEMMERVGFQSKNGSPYFSVTTTPPLPQVQTPRAVRSAPYCDIETKDEKSGRSKGQGSATS</sequence>
<gene>
    <name evidence="3" type="ORF">BDDG_05353</name>
</gene>
<dbReference type="EMBL" id="GG749433">
    <property type="protein sequence ID" value="EGE82409.2"/>
    <property type="molecule type" value="Genomic_DNA"/>
</dbReference>
<keyword evidence="2" id="KW-0472">Membrane</keyword>
<dbReference type="AlphaFoldDB" id="F2TGP6"/>
<feature type="region of interest" description="Disordered" evidence="1">
    <location>
        <begin position="249"/>
        <end position="293"/>
    </location>
</feature>
<keyword evidence="2" id="KW-0812">Transmembrane</keyword>
<proteinExistence type="predicted"/>
<organism evidence="3">
    <name type="scientific">Ajellomyces dermatitidis (strain ATCC 18188 / CBS 674.68)</name>
    <name type="common">Blastomyces dermatitidis</name>
    <dbReference type="NCBI Taxonomy" id="653446"/>
    <lineage>
        <taxon>Eukaryota</taxon>
        <taxon>Fungi</taxon>
        <taxon>Dikarya</taxon>
        <taxon>Ascomycota</taxon>
        <taxon>Pezizomycotina</taxon>
        <taxon>Eurotiomycetes</taxon>
        <taxon>Eurotiomycetidae</taxon>
        <taxon>Onygenales</taxon>
        <taxon>Ajellomycetaceae</taxon>
        <taxon>Blastomyces</taxon>
    </lineage>
</organism>
<name>F2TGP6_AJEDA</name>
<evidence type="ECO:0000313" key="3">
    <source>
        <dbReference type="EMBL" id="EGE82409.2"/>
    </source>
</evidence>
<dbReference type="Proteomes" id="UP000007802">
    <property type="component" value="Unassembled WGS sequence"/>
</dbReference>
<reference evidence="3" key="1">
    <citation type="submission" date="2010-03" db="EMBL/GenBank/DDBJ databases">
        <title>Annotation of Blastomyces dermatitidis strain ATCC 18188.</title>
        <authorList>
            <consortium name="The Broad Institute Genome Sequencing Platform"/>
            <consortium name="Broad Institute Genome Sequencing Center for Infectious Disease."/>
            <person name="Cuomo C."/>
            <person name="Klein B."/>
            <person name="Sullivan T."/>
            <person name="Heitman J."/>
            <person name="Young S."/>
            <person name="Zeng Q."/>
            <person name="Gargeya S."/>
            <person name="Alvarado L."/>
            <person name="Berlin A.M."/>
            <person name="Chapman S.B."/>
            <person name="Chen Z."/>
            <person name="Freedman E."/>
            <person name="Gellesch M."/>
            <person name="Goldberg J."/>
            <person name="Griggs A."/>
            <person name="Gujja S."/>
            <person name="Heilman E."/>
            <person name="Heiman D."/>
            <person name="Howarth C."/>
            <person name="Mehta T."/>
            <person name="Neiman D."/>
            <person name="Pearson M."/>
            <person name="Roberts A."/>
            <person name="Saif S."/>
            <person name="Shea T."/>
            <person name="Shenoy N."/>
            <person name="Sisk P."/>
            <person name="Stolte C."/>
            <person name="Sykes S."/>
            <person name="White J."/>
            <person name="Yandava C."/>
            <person name="Haas B."/>
            <person name="Nusbaum C."/>
            <person name="Birren B."/>
        </authorList>
    </citation>
    <scope>NUCLEOTIDE SEQUENCE [LARGE SCALE GENOMIC DNA]</scope>
    <source>
        <strain evidence="3">ATCC 18188</strain>
    </source>
</reference>
<feature type="region of interest" description="Disordered" evidence="1">
    <location>
        <begin position="430"/>
        <end position="474"/>
    </location>
</feature>
<feature type="region of interest" description="Disordered" evidence="1">
    <location>
        <begin position="520"/>
        <end position="566"/>
    </location>
</feature>
<dbReference type="HOGENOM" id="CLU_035048_1_0_1"/>